<comment type="similarity">
    <text evidence="1 4">Belongs to the eukaryotic ribosomal protein eS26 family.</text>
</comment>
<keyword evidence="5" id="KW-0472">Membrane</keyword>
<dbReference type="InterPro" id="IPR038551">
    <property type="entry name" value="Ribosomal_eS26_sf"/>
</dbReference>
<dbReference type="GO" id="GO:0003729">
    <property type="term" value="F:mRNA binding"/>
    <property type="evidence" value="ECO:0007669"/>
    <property type="project" value="TreeGrafter"/>
</dbReference>
<feature type="transmembrane region" description="Helical" evidence="5">
    <location>
        <begin position="92"/>
        <end position="114"/>
    </location>
</feature>
<sequence length="143" mass="15977">MTKKRRNGGRNKHGRGHTAIIRCSNCARCVPKDKAVKRFQVRNMVEAGCQRDMRDASVFDSYTLPKLYMKLQYCVSCGELPLSSPCLFPCPVLLPIAVSPFFVPCFTFSLLAAFSDFSLSYPLTCCPCPISHCPQDQRSSSKV</sequence>
<evidence type="ECO:0000313" key="6">
    <source>
        <dbReference type="EMBL" id="CAE2191014.1"/>
    </source>
</evidence>
<gene>
    <name evidence="6" type="ORF">GTHE00462_LOCUS325</name>
</gene>
<accession>A0A7S4H8D0</accession>
<keyword evidence="5" id="KW-0812">Transmembrane</keyword>
<dbReference type="PANTHER" id="PTHR12538">
    <property type="entry name" value="40S RIBOSOMAL PROTEIN S26"/>
    <property type="match status" value="1"/>
</dbReference>
<dbReference type="PANTHER" id="PTHR12538:SF0">
    <property type="entry name" value="40S RIBOSOMAL PROTEIN S26"/>
    <property type="match status" value="1"/>
</dbReference>
<evidence type="ECO:0000256" key="5">
    <source>
        <dbReference type="SAM" id="Phobius"/>
    </source>
</evidence>
<reference evidence="6" key="1">
    <citation type="submission" date="2021-01" db="EMBL/GenBank/DDBJ databases">
        <authorList>
            <person name="Corre E."/>
            <person name="Pelletier E."/>
            <person name="Niang G."/>
            <person name="Scheremetjew M."/>
            <person name="Finn R."/>
            <person name="Kale V."/>
            <person name="Holt S."/>
            <person name="Cochrane G."/>
            <person name="Meng A."/>
            <person name="Brown T."/>
            <person name="Cohen L."/>
        </authorList>
    </citation>
    <scope>NUCLEOTIDE SEQUENCE</scope>
    <source>
        <strain evidence="6">CCMP 2712</strain>
    </source>
</reference>
<evidence type="ECO:0000256" key="1">
    <source>
        <dbReference type="ARBA" id="ARBA00008596"/>
    </source>
</evidence>
<evidence type="ECO:0000256" key="3">
    <source>
        <dbReference type="ARBA" id="ARBA00023274"/>
    </source>
</evidence>
<dbReference type="Gene3D" id="3.30.1740.20">
    <property type="entry name" value="Ribosomal protein S26e"/>
    <property type="match status" value="1"/>
</dbReference>
<dbReference type="Pfam" id="PF01283">
    <property type="entry name" value="Ribosomal_S26e"/>
    <property type="match status" value="1"/>
</dbReference>
<organism evidence="6">
    <name type="scientific">Guillardia theta</name>
    <name type="common">Cryptophyte</name>
    <name type="synonym">Cryptomonas phi</name>
    <dbReference type="NCBI Taxonomy" id="55529"/>
    <lineage>
        <taxon>Eukaryota</taxon>
        <taxon>Cryptophyceae</taxon>
        <taxon>Pyrenomonadales</taxon>
        <taxon>Geminigeraceae</taxon>
        <taxon>Guillardia</taxon>
    </lineage>
</organism>
<keyword evidence="3 4" id="KW-0687">Ribonucleoprotein</keyword>
<name>A0A7S4H8D0_GUITH</name>
<dbReference type="AlphaFoldDB" id="A0A7S4H8D0"/>
<dbReference type="GO" id="GO:0006412">
    <property type="term" value="P:translation"/>
    <property type="evidence" value="ECO:0007669"/>
    <property type="project" value="InterPro"/>
</dbReference>
<keyword evidence="2 4" id="KW-0689">Ribosomal protein</keyword>
<dbReference type="GO" id="GO:0022627">
    <property type="term" value="C:cytosolic small ribosomal subunit"/>
    <property type="evidence" value="ECO:0007669"/>
    <property type="project" value="TreeGrafter"/>
</dbReference>
<protein>
    <recommendedName>
        <fullName evidence="4">40S ribosomal protein S26</fullName>
    </recommendedName>
</protein>
<dbReference type="InterPro" id="IPR000892">
    <property type="entry name" value="Ribosomal_eS26"/>
</dbReference>
<dbReference type="EMBL" id="HBKN01000395">
    <property type="protein sequence ID" value="CAE2191014.1"/>
    <property type="molecule type" value="Transcribed_RNA"/>
</dbReference>
<dbReference type="GO" id="GO:0003735">
    <property type="term" value="F:structural constituent of ribosome"/>
    <property type="evidence" value="ECO:0007669"/>
    <property type="project" value="InterPro"/>
</dbReference>
<evidence type="ECO:0000256" key="4">
    <source>
        <dbReference type="RuleBase" id="RU363128"/>
    </source>
</evidence>
<evidence type="ECO:0000256" key="2">
    <source>
        <dbReference type="ARBA" id="ARBA00022980"/>
    </source>
</evidence>
<keyword evidence="5" id="KW-1133">Transmembrane helix</keyword>
<proteinExistence type="inferred from homology"/>